<dbReference type="Pfam" id="PF04851">
    <property type="entry name" value="ResIII"/>
    <property type="match status" value="1"/>
</dbReference>
<dbReference type="SMART" id="SM00490">
    <property type="entry name" value="HELICc"/>
    <property type="match status" value="1"/>
</dbReference>
<dbReference type="InterPro" id="IPR050742">
    <property type="entry name" value="Helicase_Restrict-Modif_Enz"/>
</dbReference>
<sequence length="1079" mass="124565">MKIILPELREKIKIYNNYIINLKDIEREIEIVVNEKNRSYITFNYNNNKYCITGNKNIYSDNTDFILLSNGAPTTEKIVIKKWIKHPDMNENDPSIIIDSWKDSFVYKSDNNSKVSGEGLRKPQLGAIHNILGHFTNSKEAGIVVLPTGTGKTETMLSVLIANRCEKLLVIVPSDSLRGQLSEKFISLGILKKFGIVSQSALYPKVGILDTGIKKIEDLKDFFEKSNVIISTMNLISNIPNEYIEIIAGLCSHLFVDEAHHAKAKQWSRVIGYFEKGKVIQFTATPFRYDGERLSGKFIYNFSMKDAQEQGYFQKIDFIPVREYDREIADKEIALKAIEKLKDDRDIKKLDHFLMARCRTNLRADEVFKLYENYTEFNPVVIHSNVLNRQFILENIKKGKHKIIVCVDMLGEGFDLPELKIAALHDIRKSLPITLQFIGRFTRVSNSIKLGNASFIANLRQEGIEEGIDLLYNKESNWNTILPDLSQIATQDQIDFSEFLAGFNNIEESDIPFQNINPAFSTLVYKNSKNVFQKLNVITKEDFPEYKHRFISYNEEERTLVILLGKEFNVEWGSFSEFQNFDWHLMVIHYETKNNLLFIHSSVKKESFNFLVDKVFVEGYTKISEIDVFKVFYNVKRLLLFNVGMRMTPGKDKSFQSYFGSNLQSAITKAELNAGFKNNIFGVGFENGDKVSFGASTKGKIWSYLRGNLKELTNWCSSVGDKLIDPDIDPNEVLDTLEPKVIETRPASIPYFIDWNPLFYKEIDKKYVLKISGVLFNLWDCELQIKNPSETGDILFDLLTAKDIISFKLVINTNGFKIEKISTLDVLIIKGTQEPKTLLSYFNGDYPPQIGFIENSILFGNRYIKYNEEILDFPKNEIIPFHWEGADLTKESMGFDENNFVKDSIQYKLYESLQNENWDVIFNDDDRNEMADLVTLRDEVNKVCLNLYHIKFVSKGDKQSIAVPTNNLEKLNLYQICGQVQKSINWKYKDYKFFKEHFNRRENLKKLINKTRILKGDLDLIDEVCNSMRKKPLEIQIFLVQPGINKNDVSENVLKLLYVTANHLEITAGLKLKVIGSEI</sequence>
<feature type="domain" description="Helicase C-terminal" evidence="2">
    <location>
        <begin position="330"/>
        <end position="494"/>
    </location>
</feature>
<dbReference type="PANTHER" id="PTHR47396">
    <property type="entry name" value="TYPE I RESTRICTION ENZYME ECOKI R PROTEIN"/>
    <property type="match status" value="1"/>
</dbReference>
<evidence type="ECO:0000313" key="4">
    <source>
        <dbReference type="Proteomes" id="UP001500748"/>
    </source>
</evidence>
<comment type="caution">
    <text evidence="3">The sequence shown here is derived from an EMBL/GenBank/DDBJ whole genome shotgun (WGS) entry which is preliminary data.</text>
</comment>
<accession>A0ABP7H4H5</accession>
<proteinExistence type="predicted"/>
<dbReference type="PROSITE" id="PS51192">
    <property type="entry name" value="HELICASE_ATP_BIND_1"/>
    <property type="match status" value="1"/>
</dbReference>
<dbReference type="Pfam" id="PF00271">
    <property type="entry name" value="Helicase_C"/>
    <property type="match status" value="1"/>
</dbReference>
<dbReference type="SMART" id="SM00487">
    <property type="entry name" value="DEXDc"/>
    <property type="match status" value="1"/>
</dbReference>
<name>A0ABP7H4H5_9FLAO</name>
<evidence type="ECO:0000259" key="2">
    <source>
        <dbReference type="PROSITE" id="PS51194"/>
    </source>
</evidence>
<reference evidence="4" key="1">
    <citation type="journal article" date="2019" name="Int. J. Syst. Evol. Microbiol.">
        <title>The Global Catalogue of Microorganisms (GCM) 10K type strain sequencing project: providing services to taxonomists for standard genome sequencing and annotation.</title>
        <authorList>
            <consortium name="The Broad Institute Genomics Platform"/>
            <consortium name="The Broad Institute Genome Sequencing Center for Infectious Disease"/>
            <person name="Wu L."/>
            <person name="Ma J."/>
        </authorList>
    </citation>
    <scope>NUCLEOTIDE SEQUENCE [LARGE SCALE GENOMIC DNA]</scope>
    <source>
        <strain evidence="4">JCM 17337</strain>
    </source>
</reference>
<dbReference type="Proteomes" id="UP001500748">
    <property type="component" value="Unassembled WGS sequence"/>
</dbReference>
<dbReference type="SUPFAM" id="SSF52540">
    <property type="entry name" value="P-loop containing nucleoside triphosphate hydrolases"/>
    <property type="match status" value="1"/>
</dbReference>
<evidence type="ECO:0000259" key="1">
    <source>
        <dbReference type="PROSITE" id="PS51192"/>
    </source>
</evidence>
<dbReference type="InterPro" id="IPR014001">
    <property type="entry name" value="Helicase_ATP-bd"/>
</dbReference>
<keyword evidence="4" id="KW-1185">Reference proteome</keyword>
<dbReference type="PANTHER" id="PTHR47396:SF1">
    <property type="entry name" value="ATP-DEPENDENT HELICASE IRC3-RELATED"/>
    <property type="match status" value="1"/>
</dbReference>
<dbReference type="InterPro" id="IPR006935">
    <property type="entry name" value="Helicase/UvrB_N"/>
</dbReference>
<dbReference type="InterPro" id="IPR001650">
    <property type="entry name" value="Helicase_C-like"/>
</dbReference>
<dbReference type="RefSeq" id="WP_345147010.1">
    <property type="nucleotide sequence ID" value="NZ_BAABDU010000010.1"/>
</dbReference>
<evidence type="ECO:0008006" key="5">
    <source>
        <dbReference type="Google" id="ProtNLM"/>
    </source>
</evidence>
<dbReference type="Gene3D" id="3.40.50.300">
    <property type="entry name" value="P-loop containing nucleotide triphosphate hydrolases"/>
    <property type="match status" value="2"/>
</dbReference>
<gene>
    <name evidence="3" type="ORF">GCM10022423_44450</name>
</gene>
<evidence type="ECO:0000313" key="3">
    <source>
        <dbReference type="EMBL" id="GAA3782814.1"/>
    </source>
</evidence>
<dbReference type="EMBL" id="BAABDU010000010">
    <property type="protein sequence ID" value="GAA3782814.1"/>
    <property type="molecule type" value="Genomic_DNA"/>
</dbReference>
<feature type="domain" description="Helicase ATP-binding" evidence="1">
    <location>
        <begin position="133"/>
        <end position="304"/>
    </location>
</feature>
<dbReference type="CDD" id="cd17926">
    <property type="entry name" value="DEXHc_RE"/>
    <property type="match status" value="1"/>
</dbReference>
<protein>
    <recommendedName>
        <fullName evidence="5">Superfamily II DNA or RNA helicase</fullName>
    </recommendedName>
</protein>
<dbReference type="InterPro" id="IPR027417">
    <property type="entry name" value="P-loop_NTPase"/>
</dbReference>
<organism evidence="3 4">
    <name type="scientific">Flavobacterium ginsengiterrae</name>
    <dbReference type="NCBI Taxonomy" id="871695"/>
    <lineage>
        <taxon>Bacteria</taxon>
        <taxon>Pseudomonadati</taxon>
        <taxon>Bacteroidota</taxon>
        <taxon>Flavobacteriia</taxon>
        <taxon>Flavobacteriales</taxon>
        <taxon>Flavobacteriaceae</taxon>
        <taxon>Flavobacterium</taxon>
    </lineage>
</organism>
<dbReference type="PROSITE" id="PS51194">
    <property type="entry name" value="HELICASE_CTER"/>
    <property type="match status" value="1"/>
</dbReference>